<keyword evidence="2" id="KW-1185">Reference proteome</keyword>
<evidence type="ECO:0000313" key="1">
    <source>
        <dbReference type="EMBL" id="KAF6763147.1"/>
    </source>
</evidence>
<dbReference type="Proteomes" id="UP000521943">
    <property type="component" value="Unassembled WGS sequence"/>
</dbReference>
<name>A0A8H6IF01_9AGAR</name>
<dbReference type="EMBL" id="JACGCI010000006">
    <property type="protein sequence ID" value="KAF6763147.1"/>
    <property type="molecule type" value="Genomic_DNA"/>
</dbReference>
<evidence type="ECO:0000313" key="2">
    <source>
        <dbReference type="Proteomes" id="UP000521943"/>
    </source>
</evidence>
<comment type="caution">
    <text evidence="1">The sequence shown here is derived from an EMBL/GenBank/DDBJ whole genome shotgun (WGS) entry which is preliminary data.</text>
</comment>
<gene>
    <name evidence="1" type="ORF">DFP72DRAFT_841280</name>
</gene>
<sequence length="275" mass="30935">MLRGNGNGKLAVQPIRLTLYFKVVHESHRSDRNNHRFWGLKYPEVVEKLVSRIDCYSVYAPLLPRTNWIEGLFDGLPGRLLNSAGVRPHTIGIHLIPFWSTIAWYLWSAPQANKTKDLELMISTVVSPGYFVAVAIKLRAHGRLLHQKSLITRSATQTQGERRTSYVMVHLDPGPSLPAEMQGGVPTKRAKKARRRPPLLAGLLLVTGQESRAPRAVAPSELLSAEMQVLINRWGARTDLLGADMIQQQNQDINPNCCKQGTWRSVISDERKPNR</sequence>
<reference evidence="1 2" key="1">
    <citation type="submission" date="2020-07" db="EMBL/GenBank/DDBJ databases">
        <title>Comparative genomics of pyrophilous fungi reveals a link between fire events and developmental genes.</title>
        <authorList>
            <consortium name="DOE Joint Genome Institute"/>
            <person name="Steindorff A.S."/>
            <person name="Carver A."/>
            <person name="Calhoun S."/>
            <person name="Stillman K."/>
            <person name="Liu H."/>
            <person name="Lipzen A."/>
            <person name="Pangilinan J."/>
            <person name="Labutti K."/>
            <person name="Bruns T.D."/>
            <person name="Grigoriev I.V."/>
        </authorList>
    </citation>
    <scope>NUCLEOTIDE SEQUENCE [LARGE SCALE GENOMIC DNA]</scope>
    <source>
        <strain evidence="1 2">CBS 144469</strain>
    </source>
</reference>
<dbReference type="AlphaFoldDB" id="A0A8H6IF01"/>
<organism evidence="1 2">
    <name type="scientific">Ephemerocybe angulata</name>
    <dbReference type="NCBI Taxonomy" id="980116"/>
    <lineage>
        <taxon>Eukaryota</taxon>
        <taxon>Fungi</taxon>
        <taxon>Dikarya</taxon>
        <taxon>Basidiomycota</taxon>
        <taxon>Agaricomycotina</taxon>
        <taxon>Agaricomycetes</taxon>
        <taxon>Agaricomycetidae</taxon>
        <taxon>Agaricales</taxon>
        <taxon>Agaricineae</taxon>
        <taxon>Psathyrellaceae</taxon>
        <taxon>Ephemerocybe</taxon>
    </lineage>
</organism>
<accession>A0A8H6IF01</accession>
<protein>
    <submittedName>
        <fullName evidence="1">Uncharacterized protein</fullName>
    </submittedName>
</protein>
<proteinExistence type="predicted"/>